<dbReference type="Proteomes" id="UP000324705">
    <property type="component" value="Chromosome 3A"/>
</dbReference>
<feature type="domain" description="CRAL-TRIO" evidence="1">
    <location>
        <begin position="91"/>
        <end position="253"/>
    </location>
</feature>
<dbReference type="OMA" id="PESICWD"/>
<keyword evidence="3" id="KW-1185">Reference proteome</keyword>
<dbReference type="InterPro" id="IPR011074">
    <property type="entry name" value="CRAL/TRIO_N_dom"/>
</dbReference>
<dbReference type="Pfam" id="PF00650">
    <property type="entry name" value="CRAL_TRIO"/>
    <property type="match status" value="1"/>
</dbReference>
<dbReference type="PROSITE" id="PS50191">
    <property type="entry name" value="CRAL_TRIO"/>
    <property type="match status" value="1"/>
</dbReference>
<evidence type="ECO:0000313" key="2">
    <source>
        <dbReference type="EMBL" id="VAH68562.1"/>
    </source>
</evidence>
<dbReference type="AlphaFoldDB" id="A0A9R0RXA8"/>
<dbReference type="FunFam" id="3.40.525.10:FF:000024">
    <property type="entry name" value="Sec14p-like phosphatidylinositol transfer family protein"/>
    <property type="match status" value="1"/>
</dbReference>
<sequence length="279" mass="32239">MSYQLMKKARSEATQHKASSLSLEQQQEKINEVRGLLGSLTEEMPSFLSDATIRRFLRARNWSMEQATKGLKETVKWRREYRPDAISWEDLAEMENEARRTHVADYLDKNGRSVLVVNLPMKSKVSVKEQIKHLVYLLEYFATNSADGQDDCVVWLTDFRGWSISSTPLSTTRETMYIIQNYYPGVIAVAIPFDPPRIFESFWKIAKNFIQPNMKEKVKFVYANKPESLKTIADIFDLDMLESSFGGRSTSTIFDINKYAERMRRADKMRGASKVTNGK</sequence>
<dbReference type="InterPro" id="IPR001251">
    <property type="entry name" value="CRAL-TRIO_dom"/>
</dbReference>
<dbReference type="InterPro" id="IPR052578">
    <property type="entry name" value="PI_Transfer_CRAL-TRIO"/>
</dbReference>
<dbReference type="SUPFAM" id="SSF46938">
    <property type="entry name" value="CRAL/TRIO N-terminal domain"/>
    <property type="match status" value="1"/>
</dbReference>
<name>A0A9R0RXA8_TRITD</name>
<dbReference type="Gramene" id="TRITD3Av1G257110.1">
    <property type="protein sequence ID" value="TRITD3Av1G257110.1"/>
    <property type="gene ID" value="TRITD3Av1G257110"/>
</dbReference>
<dbReference type="EMBL" id="LT934115">
    <property type="protein sequence ID" value="VAH68562.1"/>
    <property type="molecule type" value="Genomic_DNA"/>
</dbReference>
<accession>A0A9R0RXA8</accession>
<evidence type="ECO:0000313" key="3">
    <source>
        <dbReference type="Proteomes" id="UP000324705"/>
    </source>
</evidence>
<dbReference type="GO" id="GO:0008526">
    <property type="term" value="F:phosphatidylinositol transfer activity"/>
    <property type="evidence" value="ECO:0007669"/>
    <property type="project" value="TreeGrafter"/>
</dbReference>
<dbReference type="PANTHER" id="PTHR45824">
    <property type="entry name" value="GH16843P"/>
    <property type="match status" value="1"/>
</dbReference>
<evidence type="ECO:0000259" key="1">
    <source>
        <dbReference type="PROSITE" id="PS50191"/>
    </source>
</evidence>
<dbReference type="InterPro" id="IPR036865">
    <property type="entry name" value="CRAL-TRIO_dom_sf"/>
</dbReference>
<dbReference type="PANTHER" id="PTHR45824:SF7">
    <property type="entry name" value="OS05G0267800 PROTEIN"/>
    <property type="match status" value="1"/>
</dbReference>
<dbReference type="SMART" id="SM00516">
    <property type="entry name" value="SEC14"/>
    <property type="match status" value="1"/>
</dbReference>
<proteinExistence type="predicted"/>
<reference evidence="2 3" key="1">
    <citation type="submission" date="2017-09" db="EMBL/GenBank/DDBJ databases">
        <authorList>
            <consortium name="International Durum Wheat Genome Sequencing Consortium (IDWGSC)"/>
            <person name="Milanesi L."/>
        </authorList>
    </citation>
    <scope>NUCLEOTIDE SEQUENCE [LARGE SCALE GENOMIC DNA]</scope>
    <source>
        <strain evidence="3">cv. Svevo</strain>
    </source>
</reference>
<protein>
    <recommendedName>
        <fullName evidence="1">CRAL-TRIO domain-containing protein</fullName>
    </recommendedName>
</protein>
<dbReference type="CDD" id="cd00170">
    <property type="entry name" value="SEC14"/>
    <property type="match status" value="1"/>
</dbReference>
<organism evidence="2 3">
    <name type="scientific">Triticum turgidum subsp. durum</name>
    <name type="common">Durum wheat</name>
    <name type="synonym">Triticum durum</name>
    <dbReference type="NCBI Taxonomy" id="4567"/>
    <lineage>
        <taxon>Eukaryota</taxon>
        <taxon>Viridiplantae</taxon>
        <taxon>Streptophyta</taxon>
        <taxon>Embryophyta</taxon>
        <taxon>Tracheophyta</taxon>
        <taxon>Spermatophyta</taxon>
        <taxon>Magnoliopsida</taxon>
        <taxon>Liliopsida</taxon>
        <taxon>Poales</taxon>
        <taxon>Poaceae</taxon>
        <taxon>BOP clade</taxon>
        <taxon>Pooideae</taxon>
        <taxon>Triticodae</taxon>
        <taxon>Triticeae</taxon>
        <taxon>Triticinae</taxon>
        <taxon>Triticum</taxon>
    </lineage>
</organism>
<dbReference type="SUPFAM" id="SSF52087">
    <property type="entry name" value="CRAL/TRIO domain"/>
    <property type="match status" value="1"/>
</dbReference>
<dbReference type="Gene3D" id="3.40.525.10">
    <property type="entry name" value="CRAL-TRIO lipid binding domain"/>
    <property type="match status" value="1"/>
</dbReference>
<gene>
    <name evidence="2" type="ORF">TRITD_3Av1G257110</name>
</gene>
<dbReference type="SMART" id="SM01100">
    <property type="entry name" value="CRAL_TRIO_N"/>
    <property type="match status" value="1"/>
</dbReference>
<dbReference type="InterPro" id="IPR036273">
    <property type="entry name" value="CRAL/TRIO_N_dom_sf"/>
</dbReference>